<dbReference type="InterPro" id="IPR023606">
    <property type="entry name" value="CoA-Trfase_III_dom_1_sf"/>
</dbReference>
<dbReference type="Proteomes" id="UP000292085">
    <property type="component" value="Unassembled WGS sequence"/>
</dbReference>
<organism evidence="1 2">
    <name type="scientific">Sphingomonas populi</name>
    <dbReference type="NCBI Taxonomy" id="2484750"/>
    <lineage>
        <taxon>Bacteria</taxon>
        <taxon>Pseudomonadati</taxon>
        <taxon>Pseudomonadota</taxon>
        <taxon>Alphaproteobacteria</taxon>
        <taxon>Sphingomonadales</taxon>
        <taxon>Sphingomonadaceae</taxon>
        <taxon>Sphingomonas</taxon>
    </lineage>
</organism>
<dbReference type="PANTHER" id="PTHR48228">
    <property type="entry name" value="SUCCINYL-COA--D-CITRAMALATE COA-TRANSFERASE"/>
    <property type="match status" value="1"/>
</dbReference>
<dbReference type="Gene3D" id="3.40.50.10540">
    <property type="entry name" value="Crotonobetainyl-coa:carnitine coa-transferase, domain 1"/>
    <property type="match status" value="1"/>
</dbReference>
<dbReference type="Gene3D" id="3.30.1540.10">
    <property type="entry name" value="formyl-coa transferase, domain 3"/>
    <property type="match status" value="1"/>
</dbReference>
<comment type="caution">
    <text evidence="1">The sequence shown here is derived from an EMBL/GenBank/DDBJ whole genome shotgun (WGS) entry which is preliminary data.</text>
</comment>
<gene>
    <name evidence="1" type="ORF">EWE75_22315</name>
</gene>
<dbReference type="Pfam" id="PF02515">
    <property type="entry name" value="CoA_transf_3"/>
    <property type="match status" value="1"/>
</dbReference>
<dbReference type="InterPro" id="IPR044855">
    <property type="entry name" value="CoA-Trfase_III_dom3_sf"/>
</dbReference>
<dbReference type="AlphaFoldDB" id="A0A4Q6XSY3"/>
<accession>A0A4Q6XSY3</accession>
<dbReference type="InterPro" id="IPR003673">
    <property type="entry name" value="CoA-Trfase_fam_III"/>
</dbReference>
<dbReference type="EMBL" id="SGIS01000062">
    <property type="protein sequence ID" value="RZF60584.1"/>
    <property type="molecule type" value="Genomic_DNA"/>
</dbReference>
<dbReference type="OrthoDB" id="5720311at2"/>
<keyword evidence="2" id="KW-1185">Reference proteome</keyword>
<keyword evidence="1" id="KW-0808">Transferase</keyword>
<dbReference type="PANTHER" id="PTHR48228:SF5">
    <property type="entry name" value="ALPHA-METHYLACYL-COA RACEMASE"/>
    <property type="match status" value="1"/>
</dbReference>
<evidence type="ECO:0000313" key="1">
    <source>
        <dbReference type="EMBL" id="RZF60584.1"/>
    </source>
</evidence>
<dbReference type="GO" id="GO:0016740">
    <property type="term" value="F:transferase activity"/>
    <property type="evidence" value="ECO:0007669"/>
    <property type="project" value="UniProtKB-KW"/>
</dbReference>
<proteinExistence type="predicted"/>
<reference evidence="1 2" key="1">
    <citation type="submission" date="2019-02" db="EMBL/GenBank/DDBJ databases">
        <authorList>
            <person name="Li Y."/>
        </authorList>
    </citation>
    <scope>NUCLEOTIDE SEQUENCE [LARGE SCALE GENOMIC DNA]</scope>
    <source>
        <strain evidence="1 2">3-7</strain>
    </source>
</reference>
<name>A0A4Q6XSY3_9SPHN</name>
<dbReference type="InterPro" id="IPR050509">
    <property type="entry name" value="CoA-transferase_III"/>
</dbReference>
<protein>
    <submittedName>
        <fullName evidence="1">CoA transferase</fullName>
    </submittedName>
</protein>
<sequence>MMESGSLAGIRVVEFDAIGPVPFAATMLADMGAEVVRIARPKRADDPWDDVGGSVLHRGRPTIELDLKTQRDQALSLVSRADILIEGLRPGVMERLGLGPDACLDVNPALVYGRMTGWGQNGPLARSVGHDINYLALTGALRAIGSPGSPPPVPLNLIGDYGGGAMFLLTGVLAALVSARTTGKGQVVDSAMVDGVVMMTAVFHAWRASGMWNDERANNLIDGGAPYYRCYQCADGEYIAVGPIEPAFFRAFLHGLDLPNDIPQHDRARWPEMAARFAERIATRMRDEWCQLFDGTDACVTPVLNWEEAARHPHNVARGTFAERGGVVQPWPAPRPMGTPSSIRAGAELSFDEMLARWSR</sequence>
<evidence type="ECO:0000313" key="2">
    <source>
        <dbReference type="Proteomes" id="UP000292085"/>
    </source>
</evidence>
<dbReference type="SUPFAM" id="SSF89796">
    <property type="entry name" value="CoA-transferase family III (CaiB/BaiF)"/>
    <property type="match status" value="1"/>
</dbReference>